<accession>A0A377Q9X9</accession>
<evidence type="ECO:0000313" key="5">
    <source>
        <dbReference type="EMBL" id="TCU81937.1"/>
    </source>
</evidence>
<organism evidence="4 6">
    <name type="scientific">Iodobacter fluviatilis</name>
    <dbReference type="NCBI Taxonomy" id="537"/>
    <lineage>
        <taxon>Bacteria</taxon>
        <taxon>Pseudomonadati</taxon>
        <taxon>Pseudomonadota</taxon>
        <taxon>Betaproteobacteria</taxon>
        <taxon>Neisseriales</taxon>
        <taxon>Chitinibacteraceae</taxon>
        <taxon>Iodobacter</taxon>
    </lineage>
</organism>
<evidence type="ECO:0000313" key="4">
    <source>
        <dbReference type="EMBL" id="STQ91530.1"/>
    </source>
</evidence>
<feature type="domain" description="DUF4124" evidence="3">
    <location>
        <begin position="6"/>
        <end position="83"/>
    </location>
</feature>
<evidence type="ECO:0000313" key="7">
    <source>
        <dbReference type="Proteomes" id="UP000295794"/>
    </source>
</evidence>
<protein>
    <submittedName>
        <fullName evidence="5">Uncharacterized protein DUF4124</fullName>
    </submittedName>
</protein>
<evidence type="ECO:0000259" key="3">
    <source>
        <dbReference type="Pfam" id="PF13511"/>
    </source>
</evidence>
<sequence length="141" mass="15193">MKILILMALLITASAHAEIYKWKDADGMMHYSDQPPKGNKAEVLKTKDLPVSSMSGQQKREASAASTVAVKASAPASAPVAAAKGEKDEKACKEAMARLGYLQGSKKFSSVNEKGKLEFMEASRRKAETASTEANIKRFCP</sequence>
<name>A0A377Q9X9_9NEIS</name>
<feature type="region of interest" description="Disordered" evidence="1">
    <location>
        <begin position="52"/>
        <end position="87"/>
    </location>
</feature>
<gene>
    <name evidence="5" type="ORF">EV682_11858</name>
    <name evidence="4" type="ORF">NCTC11159_02604</name>
</gene>
<dbReference type="RefSeq" id="WP_132038746.1">
    <property type="nucleotide sequence ID" value="NZ_CAWOLO010000018.1"/>
</dbReference>
<feature type="chain" id="PRO_5016779851" evidence="2">
    <location>
        <begin position="18"/>
        <end position="141"/>
    </location>
</feature>
<dbReference type="AlphaFoldDB" id="A0A377Q9X9"/>
<dbReference type="Pfam" id="PF13511">
    <property type="entry name" value="DUF4124"/>
    <property type="match status" value="1"/>
</dbReference>
<evidence type="ECO:0000256" key="1">
    <source>
        <dbReference type="SAM" id="MobiDB-lite"/>
    </source>
</evidence>
<keyword evidence="2" id="KW-0732">Signal</keyword>
<feature type="signal peptide" evidence="2">
    <location>
        <begin position="1"/>
        <end position="17"/>
    </location>
</feature>
<evidence type="ECO:0000313" key="6">
    <source>
        <dbReference type="Proteomes" id="UP000255108"/>
    </source>
</evidence>
<dbReference type="EMBL" id="SMBT01000018">
    <property type="protein sequence ID" value="TCU81937.1"/>
    <property type="molecule type" value="Genomic_DNA"/>
</dbReference>
<dbReference type="InterPro" id="IPR025392">
    <property type="entry name" value="DUF4124"/>
</dbReference>
<dbReference type="Proteomes" id="UP000295794">
    <property type="component" value="Unassembled WGS sequence"/>
</dbReference>
<dbReference type="Proteomes" id="UP000255108">
    <property type="component" value="Unassembled WGS sequence"/>
</dbReference>
<feature type="compositionally biased region" description="Low complexity" evidence="1">
    <location>
        <begin position="63"/>
        <end position="83"/>
    </location>
</feature>
<reference evidence="5 7" key="2">
    <citation type="submission" date="2019-03" db="EMBL/GenBank/DDBJ databases">
        <title>Genomic Encyclopedia of Type Strains, Phase IV (KMG-IV): sequencing the most valuable type-strain genomes for metagenomic binning, comparative biology and taxonomic classification.</title>
        <authorList>
            <person name="Goeker M."/>
        </authorList>
    </citation>
    <scope>NUCLEOTIDE SEQUENCE [LARGE SCALE GENOMIC DNA]</scope>
    <source>
        <strain evidence="5 7">DSM 3764</strain>
    </source>
</reference>
<keyword evidence="7" id="KW-1185">Reference proteome</keyword>
<proteinExistence type="predicted"/>
<dbReference type="EMBL" id="UGHR01000001">
    <property type="protein sequence ID" value="STQ91530.1"/>
    <property type="molecule type" value="Genomic_DNA"/>
</dbReference>
<evidence type="ECO:0000256" key="2">
    <source>
        <dbReference type="SAM" id="SignalP"/>
    </source>
</evidence>
<dbReference type="OrthoDB" id="8794394at2"/>
<reference evidence="4 6" key="1">
    <citation type="submission" date="2018-06" db="EMBL/GenBank/DDBJ databases">
        <authorList>
            <consortium name="Pathogen Informatics"/>
            <person name="Doyle S."/>
        </authorList>
    </citation>
    <scope>NUCLEOTIDE SEQUENCE [LARGE SCALE GENOMIC DNA]</scope>
    <source>
        <strain evidence="4 6">NCTC11159</strain>
    </source>
</reference>